<keyword evidence="1" id="KW-0472">Membrane</keyword>
<evidence type="ECO:0000256" key="1">
    <source>
        <dbReference type="SAM" id="Phobius"/>
    </source>
</evidence>
<sequence>MNTSQNNIRKYLWAIGDRIDRLPSPLKQIATGAYFCFFLVTALAVVVALAVFITVSFGFTLKLVGITAPLFVPPLDGTPLINLMTVGATYLLVLGSIIGLFFVIGSALSGETK</sequence>
<proteinExistence type="predicted"/>
<keyword evidence="1" id="KW-0812">Transmembrane</keyword>
<keyword evidence="1" id="KW-1133">Transmembrane helix</keyword>
<comment type="caution">
    <text evidence="2">The sequence shown here is derived from an EMBL/GenBank/DDBJ whole genome shotgun (WGS) entry which is preliminary data.</text>
</comment>
<evidence type="ECO:0000313" key="3">
    <source>
        <dbReference type="Proteomes" id="UP000075636"/>
    </source>
</evidence>
<evidence type="ECO:0000313" key="2">
    <source>
        <dbReference type="EMBL" id="KXV49655.1"/>
    </source>
</evidence>
<dbReference type="AlphaFoldDB" id="A0A149TLL4"/>
<feature type="transmembrane region" description="Helical" evidence="1">
    <location>
        <begin position="80"/>
        <end position="104"/>
    </location>
</feature>
<gene>
    <name evidence="2" type="ORF">AD945_03745</name>
</gene>
<organism evidence="2 3">
    <name type="scientific">Gluconobacter albidus</name>
    <dbReference type="NCBI Taxonomy" id="318683"/>
    <lineage>
        <taxon>Bacteria</taxon>
        <taxon>Pseudomonadati</taxon>
        <taxon>Pseudomonadota</taxon>
        <taxon>Alphaproteobacteria</taxon>
        <taxon>Acetobacterales</taxon>
        <taxon>Acetobacteraceae</taxon>
        <taxon>Gluconobacter</taxon>
    </lineage>
</organism>
<reference evidence="2 3" key="1">
    <citation type="submission" date="2015-06" db="EMBL/GenBank/DDBJ databases">
        <title>Improved classification and identification of acetic acid bacteria using matrix-assisted laser desorption/ionization time-of-flight mass spectrometry; Gluconobacter nephelii and Gluconobacter uchimurae are later heterotypic synonyms of Gluconobacter japonicus and Gluconobacter oxydans, respectively.</title>
        <authorList>
            <person name="Li L."/>
            <person name="Cleenwerck I."/>
            <person name="De Vuyst L."/>
            <person name="Vandamme P."/>
        </authorList>
    </citation>
    <scope>NUCLEOTIDE SEQUENCE [LARGE SCALE GENOMIC DNA]</scope>
    <source>
        <strain evidence="2 3">LMG 1768</strain>
    </source>
</reference>
<dbReference type="PATRIC" id="fig|318683.6.peg.3336"/>
<accession>A0A149TLL4</accession>
<name>A0A149TLL4_9PROT</name>
<dbReference type="EMBL" id="LHZR01000092">
    <property type="protein sequence ID" value="KXV49655.1"/>
    <property type="molecule type" value="Genomic_DNA"/>
</dbReference>
<dbReference type="RefSeq" id="WP_062106612.1">
    <property type="nucleotide sequence ID" value="NZ_LHZR01000092.1"/>
</dbReference>
<dbReference type="Proteomes" id="UP000075636">
    <property type="component" value="Unassembled WGS sequence"/>
</dbReference>
<protein>
    <submittedName>
        <fullName evidence="2">Uncharacterized protein</fullName>
    </submittedName>
</protein>
<feature type="transmembrane region" description="Helical" evidence="1">
    <location>
        <begin position="34"/>
        <end position="60"/>
    </location>
</feature>